<proteinExistence type="predicted"/>
<evidence type="ECO:0000313" key="1">
    <source>
        <dbReference type="EMBL" id="OMO73370.1"/>
    </source>
</evidence>
<dbReference type="AlphaFoldDB" id="A0A1R3HT23"/>
<dbReference type="EMBL" id="AWWV01011224">
    <property type="protein sequence ID" value="OMO73370.1"/>
    <property type="molecule type" value="Genomic_DNA"/>
</dbReference>
<organism evidence="1 2">
    <name type="scientific">Corchorus capsularis</name>
    <name type="common">Jute</name>
    <dbReference type="NCBI Taxonomy" id="210143"/>
    <lineage>
        <taxon>Eukaryota</taxon>
        <taxon>Viridiplantae</taxon>
        <taxon>Streptophyta</taxon>
        <taxon>Embryophyta</taxon>
        <taxon>Tracheophyta</taxon>
        <taxon>Spermatophyta</taxon>
        <taxon>Magnoliopsida</taxon>
        <taxon>eudicotyledons</taxon>
        <taxon>Gunneridae</taxon>
        <taxon>Pentapetalae</taxon>
        <taxon>rosids</taxon>
        <taxon>malvids</taxon>
        <taxon>Malvales</taxon>
        <taxon>Malvaceae</taxon>
        <taxon>Grewioideae</taxon>
        <taxon>Apeibeae</taxon>
        <taxon>Corchorus</taxon>
    </lineage>
</organism>
<evidence type="ECO:0000313" key="2">
    <source>
        <dbReference type="Proteomes" id="UP000188268"/>
    </source>
</evidence>
<gene>
    <name evidence="1" type="ORF">CCACVL1_17303</name>
</gene>
<protein>
    <submittedName>
        <fullName evidence="1">Uncharacterized protein</fullName>
    </submittedName>
</protein>
<name>A0A1R3HT23_COCAP</name>
<dbReference type="Proteomes" id="UP000188268">
    <property type="component" value="Unassembled WGS sequence"/>
</dbReference>
<accession>A0A1R3HT23</accession>
<reference evidence="1 2" key="1">
    <citation type="submission" date="2013-09" db="EMBL/GenBank/DDBJ databases">
        <title>Corchorus capsularis genome sequencing.</title>
        <authorList>
            <person name="Alam M."/>
            <person name="Haque M.S."/>
            <person name="Islam M.S."/>
            <person name="Emdad E.M."/>
            <person name="Islam M.M."/>
            <person name="Ahmed B."/>
            <person name="Halim A."/>
            <person name="Hossen Q.M.M."/>
            <person name="Hossain M.Z."/>
            <person name="Ahmed R."/>
            <person name="Khan M.M."/>
            <person name="Islam R."/>
            <person name="Rashid M.M."/>
            <person name="Khan S.A."/>
            <person name="Rahman M.S."/>
            <person name="Alam M."/>
        </authorList>
    </citation>
    <scope>NUCLEOTIDE SEQUENCE [LARGE SCALE GENOMIC DNA]</scope>
    <source>
        <strain evidence="2">cv. CVL-1</strain>
        <tissue evidence="1">Whole seedling</tissue>
    </source>
</reference>
<dbReference type="Gramene" id="OMO73370">
    <property type="protein sequence ID" value="OMO73370"/>
    <property type="gene ID" value="CCACVL1_17303"/>
</dbReference>
<comment type="caution">
    <text evidence="1">The sequence shown here is derived from an EMBL/GenBank/DDBJ whole genome shotgun (WGS) entry which is preliminary data.</text>
</comment>
<keyword evidence="2" id="KW-1185">Reference proteome</keyword>
<sequence length="23" mass="2884">MARTKKYMWWVGHHSSKRSDMFN</sequence>